<dbReference type="SMART" id="SM00355">
    <property type="entry name" value="ZnF_C2H2"/>
    <property type="match status" value="1"/>
</dbReference>
<proteinExistence type="inferred from homology"/>
<dbReference type="Ensembl" id="ENSXETT00000087887">
    <property type="protein sequence ID" value="ENSXETP00000066051"/>
    <property type="gene ID" value="ENSXETG00000035926"/>
</dbReference>
<dbReference type="GO" id="GO:0005634">
    <property type="term" value="C:nucleus"/>
    <property type="evidence" value="ECO:0007669"/>
    <property type="project" value="UniProtKB-SubCell"/>
</dbReference>
<evidence type="ECO:0000256" key="11">
    <source>
        <dbReference type="ARBA" id="ARBA00023242"/>
    </source>
</evidence>
<keyword evidence="8" id="KW-0805">Transcription regulation</keyword>
<dbReference type="InParanoid" id="A0A6I8Q073"/>
<dbReference type="PANTHER" id="PTHR23234:SF8">
    <property type="entry name" value="C2H2-TYPE DOMAIN-CONTAINING PROTEIN"/>
    <property type="match status" value="1"/>
</dbReference>
<feature type="domain" description="C2H2-type" evidence="13">
    <location>
        <begin position="20"/>
        <end position="47"/>
    </location>
</feature>
<comment type="function">
    <text evidence="1">May be involved in transcriptional regulation.</text>
</comment>
<evidence type="ECO:0000259" key="13">
    <source>
        <dbReference type="PROSITE" id="PS50157"/>
    </source>
</evidence>
<evidence type="ECO:0000256" key="5">
    <source>
        <dbReference type="ARBA" id="ARBA00022737"/>
    </source>
</evidence>
<comment type="subcellular location">
    <subcellularLocation>
        <location evidence="2">Nucleus</location>
    </subcellularLocation>
</comment>
<dbReference type="GO" id="GO:0003677">
    <property type="term" value="F:DNA binding"/>
    <property type="evidence" value="ECO:0007669"/>
    <property type="project" value="UniProtKB-KW"/>
</dbReference>
<evidence type="ECO:0000256" key="9">
    <source>
        <dbReference type="ARBA" id="ARBA00023125"/>
    </source>
</evidence>
<protein>
    <recommendedName>
        <fullName evidence="13">C2H2-type domain-containing protein</fullName>
    </recommendedName>
</protein>
<dbReference type="Pfam" id="PF00096">
    <property type="entry name" value="zf-C2H2"/>
    <property type="match status" value="1"/>
</dbReference>
<keyword evidence="5" id="KW-0677">Repeat</keyword>
<keyword evidence="9" id="KW-0238">DNA-binding</keyword>
<evidence type="ECO:0000256" key="2">
    <source>
        <dbReference type="ARBA" id="ARBA00004123"/>
    </source>
</evidence>
<dbReference type="Bgee" id="ENSXETG00000035926">
    <property type="expression patterns" value="Expressed in embryo and 1 other cell type or tissue"/>
</dbReference>
<sequence>MIGSDITVYLENVCVREKPFSCSECGKCFTYQSGLKGHYRTHTGGKPYSWKSGRSRSGNISFPLILMLRFTEEKNIFMYN</sequence>
<keyword evidence="7" id="KW-0862">Zinc</keyword>
<evidence type="ECO:0000256" key="12">
    <source>
        <dbReference type="PROSITE-ProRule" id="PRU00042"/>
    </source>
</evidence>
<keyword evidence="4" id="KW-0479">Metal-binding</keyword>
<dbReference type="GO" id="GO:0008270">
    <property type="term" value="F:zinc ion binding"/>
    <property type="evidence" value="ECO:0007669"/>
    <property type="project" value="UniProtKB-KW"/>
</dbReference>
<dbReference type="FunFam" id="3.30.160.60:FF:001007">
    <property type="entry name" value="Zinc finger protein 1184"/>
    <property type="match status" value="1"/>
</dbReference>
<reference evidence="14" key="1">
    <citation type="journal article" date="2010" name="Science">
        <title>The genome of the Western clawed frog Xenopus tropicalis.</title>
        <authorList>
            <person name="Hellsten U."/>
            <person name="Harland R.M."/>
            <person name="Gilchrist M.J."/>
            <person name="Hendrix D."/>
            <person name="Jurka J."/>
            <person name="Kapitonov V."/>
            <person name="Ovcharenko I."/>
            <person name="Putnam N.H."/>
            <person name="Shu S."/>
            <person name="Taher L."/>
            <person name="Blitz I.L."/>
            <person name="Blumberg B."/>
            <person name="Dichmann D.S."/>
            <person name="Dubchak I."/>
            <person name="Amaya E."/>
            <person name="Detter J.C."/>
            <person name="Fletcher R."/>
            <person name="Gerhard D.S."/>
            <person name="Goodstein D."/>
            <person name="Graves T."/>
            <person name="Grigoriev I.V."/>
            <person name="Grimwood J."/>
            <person name="Kawashima T."/>
            <person name="Lindquist E."/>
            <person name="Lucas S.M."/>
            <person name="Mead P.E."/>
            <person name="Mitros T."/>
            <person name="Ogino H."/>
            <person name="Ohta Y."/>
            <person name="Poliakov A.V."/>
            <person name="Pollet N."/>
            <person name="Robert J."/>
            <person name="Salamov A."/>
            <person name="Sater A.K."/>
            <person name="Schmutz J."/>
            <person name="Terry A."/>
            <person name="Vize P.D."/>
            <person name="Warren W.C."/>
            <person name="Wells D."/>
            <person name="Wills A."/>
            <person name="Wilson R.K."/>
            <person name="Zimmerman L.B."/>
            <person name="Zorn A.M."/>
            <person name="Grainger R."/>
            <person name="Grammer T."/>
            <person name="Khokha M.K."/>
            <person name="Richardson P.M."/>
            <person name="Rokhsar D.S."/>
        </authorList>
    </citation>
    <scope>NUCLEOTIDE SEQUENCE [LARGE SCALE GENOMIC DNA]</scope>
    <source>
        <strain evidence="14">Nigerian</strain>
    </source>
</reference>
<dbReference type="PROSITE" id="PS00028">
    <property type="entry name" value="ZINC_FINGER_C2H2_1"/>
    <property type="match status" value="1"/>
</dbReference>
<keyword evidence="6 12" id="KW-0863">Zinc-finger</keyword>
<evidence type="ECO:0000256" key="4">
    <source>
        <dbReference type="ARBA" id="ARBA00022723"/>
    </source>
</evidence>
<dbReference type="AlphaFoldDB" id="A0A6I8Q073"/>
<dbReference type="InterPro" id="IPR013087">
    <property type="entry name" value="Znf_C2H2_type"/>
</dbReference>
<dbReference type="SUPFAM" id="SSF57667">
    <property type="entry name" value="beta-beta-alpha zinc fingers"/>
    <property type="match status" value="1"/>
</dbReference>
<dbReference type="PANTHER" id="PTHR23234">
    <property type="entry name" value="ZNF44 PROTEIN"/>
    <property type="match status" value="1"/>
</dbReference>
<comment type="similarity">
    <text evidence="3">Belongs to the krueppel C2H2-type zinc-finger protein family.</text>
</comment>
<evidence type="ECO:0000256" key="3">
    <source>
        <dbReference type="ARBA" id="ARBA00006991"/>
    </source>
</evidence>
<organism evidence="14">
    <name type="scientific">Xenopus tropicalis</name>
    <name type="common">Western clawed frog</name>
    <name type="synonym">Silurana tropicalis</name>
    <dbReference type="NCBI Taxonomy" id="8364"/>
    <lineage>
        <taxon>Eukaryota</taxon>
        <taxon>Metazoa</taxon>
        <taxon>Chordata</taxon>
        <taxon>Craniata</taxon>
        <taxon>Vertebrata</taxon>
        <taxon>Euteleostomi</taxon>
        <taxon>Amphibia</taxon>
        <taxon>Batrachia</taxon>
        <taxon>Anura</taxon>
        <taxon>Pipoidea</taxon>
        <taxon>Pipidae</taxon>
        <taxon>Xenopodinae</taxon>
        <taxon>Xenopus</taxon>
        <taxon>Silurana</taxon>
    </lineage>
</organism>
<accession>A0A6I8Q073</accession>
<keyword evidence="10" id="KW-0804">Transcription</keyword>
<reference evidence="14" key="2">
    <citation type="submission" date="2020-05" db="UniProtKB">
        <authorList>
            <consortium name="Ensembl"/>
        </authorList>
    </citation>
    <scope>IDENTIFICATION</scope>
</reference>
<keyword evidence="11" id="KW-0539">Nucleus</keyword>
<evidence type="ECO:0000256" key="1">
    <source>
        <dbReference type="ARBA" id="ARBA00003767"/>
    </source>
</evidence>
<evidence type="ECO:0000256" key="6">
    <source>
        <dbReference type="ARBA" id="ARBA00022771"/>
    </source>
</evidence>
<evidence type="ECO:0000256" key="7">
    <source>
        <dbReference type="ARBA" id="ARBA00022833"/>
    </source>
</evidence>
<dbReference type="Gene3D" id="3.30.160.60">
    <property type="entry name" value="Classic Zinc Finger"/>
    <property type="match status" value="1"/>
</dbReference>
<dbReference type="PROSITE" id="PS50157">
    <property type="entry name" value="ZINC_FINGER_C2H2_2"/>
    <property type="match status" value="1"/>
</dbReference>
<name>A0A6I8Q073_XENTR</name>
<dbReference type="InterPro" id="IPR036236">
    <property type="entry name" value="Znf_C2H2_sf"/>
</dbReference>
<evidence type="ECO:0000256" key="8">
    <source>
        <dbReference type="ARBA" id="ARBA00023015"/>
    </source>
</evidence>
<evidence type="ECO:0000256" key="10">
    <source>
        <dbReference type="ARBA" id="ARBA00023163"/>
    </source>
</evidence>
<evidence type="ECO:0000313" key="14">
    <source>
        <dbReference type="Ensembl" id="ENSXETP00000066051"/>
    </source>
</evidence>
<dbReference type="InterPro" id="IPR050758">
    <property type="entry name" value="Znf_C2H2-type"/>
</dbReference>